<sequence length="386" mass="42345">MYLLLTLLLYLLLRRRLFSRKRLSVMTASGGAFLLGALLPFSLSLFGRLETAVATILITLLLSYFIARDFAKNDFTENTGILAAQVFADTAAQQGLPGGGNAAASKDLTAPDQRGERLYWYEQGQSIAFQEIAAAMEQEADGVEAGRWTESQTALEPESELKPWPEPERKPADESEWAEKQGSPAEAFPYYHAADPAFAEFGSFEDTGIDTRRQSGLKTDDAADETKADCLSPLPFFEFEEEDTGSGKIERIAKAEKIEKIEKIEMAEIKAGSEMTAESAEQDLDDFGWRFSDEPINADFFSQDADSPGTEPGEPPTSPDGQRFWEELSLVGSLHDESGRLLSRFEEELDRVDDPSLTGAGTLTGTGTSPGHASVAKHEQDTSNRK</sequence>
<gene>
    <name evidence="3" type="ORF">I532_23336</name>
</gene>
<dbReference type="EMBL" id="APBN01000018">
    <property type="protein sequence ID" value="EMT50263.1"/>
    <property type="molecule type" value="Genomic_DNA"/>
</dbReference>
<feature type="transmembrane region" description="Helical" evidence="2">
    <location>
        <begin position="28"/>
        <end position="46"/>
    </location>
</feature>
<evidence type="ECO:0000313" key="4">
    <source>
        <dbReference type="Proteomes" id="UP000012081"/>
    </source>
</evidence>
<feature type="transmembrane region" description="Helical" evidence="2">
    <location>
        <begin position="51"/>
        <end position="67"/>
    </location>
</feature>
<feature type="compositionally biased region" description="Basic and acidic residues" evidence="1">
    <location>
        <begin position="376"/>
        <end position="386"/>
    </location>
</feature>
<feature type="compositionally biased region" description="Low complexity" evidence="1">
    <location>
        <begin position="355"/>
        <end position="371"/>
    </location>
</feature>
<dbReference type="AlphaFoldDB" id="M8DA68"/>
<protein>
    <submittedName>
        <fullName evidence="3">Uncharacterized protein</fullName>
    </submittedName>
</protein>
<dbReference type="PATRIC" id="fig|1300222.3.peg.4903"/>
<organism evidence="3 4">
    <name type="scientific">Brevibacillus borstelensis AK1</name>
    <dbReference type="NCBI Taxonomy" id="1300222"/>
    <lineage>
        <taxon>Bacteria</taxon>
        <taxon>Bacillati</taxon>
        <taxon>Bacillota</taxon>
        <taxon>Bacilli</taxon>
        <taxon>Bacillales</taxon>
        <taxon>Paenibacillaceae</taxon>
        <taxon>Brevibacillus</taxon>
    </lineage>
</organism>
<feature type="region of interest" description="Disordered" evidence="1">
    <location>
        <begin position="298"/>
        <end position="324"/>
    </location>
</feature>
<keyword evidence="2" id="KW-0472">Membrane</keyword>
<evidence type="ECO:0000256" key="1">
    <source>
        <dbReference type="SAM" id="MobiDB-lite"/>
    </source>
</evidence>
<dbReference type="Proteomes" id="UP000012081">
    <property type="component" value="Unassembled WGS sequence"/>
</dbReference>
<feature type="compositionally biased region" description="Basic and acidic residues" evidence="1">
    <location>
        <begin position="159"/>
        <end position="179"/>
    </location>
</feature>
<evidence type="ECO:0000313" key="3">
    <source>
        <dbReference type="EMBL" id="EMT50263.1"/>
    </source>
</evidence>
<name>M8DA68_9BACL</name>
<keyword evidence="2" id="KW-1133">Transmembrane helix</keyword>
<accession>M8DA68</accession>
<feature type="region of interest" description="Disordered" evidence="1">
    <location>
        <begin position="346"/>
        <end position="386"/>
    </location>
</feature>
<keyword evidence="2" id="KW-0812">Transmembrane</keyword>
<comment type="caution">
    <text evidence="3">The sequence shown here is derived from an EMBL/GenBank/DDBJ whole genome shotgun (WGS) entry which is preliminary data.</text>
</comment>
<dbReference type="STRING" id="1300222.I532_23336"/>
<feature type="region of interest" description="Disordered" evidence="1">
    <location>
        <begin position="140"/>
        <end position="182"/>
    </location>
</feature>
<evidence type="ECO:0000256" key="2">
    <source>
        <dbReference type="SAM" id="Phobius"/>
    </source>
</evidence>
<proteinExistence type="predicted"/>
<reference evidence="3 4" key="1">
    <citation type="submission" date="2013-03" db="EMBL/GenBank/DDBJ databases">
        <title>Assembly of a new bacterial strain Brevibacillus borstelensis AK1.</title>
        <authorList>
            <person name="Rajan I."/>
            <person name="PoliReddy D."/>
            <person name="Sugumar T."/>
            <person name="Rathinam K."/>
            <person name="Alqarawi S."/>
            <person name="Khalil A.B."/>
            <person name="Sivakumar N."/>
        </authorList>
    </citation>
    <scope>NUCLEOTIDE SEQUENCE [LARGE SCALE GENOMIC DNA]</scope>
    <source>
        <strain evidence="3 4">AK1</strain>
    </source>
</reference>
<keyword evidence="4" id="KW-1185">Reference proteome</keyword>